<name>A0A6B3VUQ0_9BACI</name>
<evidence type="ECO:0000259" key="1">
    <source>
        <dbReference type="Pfam" id="PF10740"/>
    </source>
</evidence>
<dbReference type="RefSeq" id="WP_163240925.1">
    <property type="nucleotide sequence ID" value="NZ_CP082780.1"/>
</dbReference>
<evidence type="ECO:0000313" key="2">
    <source>
        <dbReference type="EMBL" id="MBA4536610.1"/>
    </source>
</evidence>
<gene>
    <name evidence="3" type="ORF">G4D64_05470</name>
    <name evidence="2" type="ORF">H1Z61_05505</name>
</gene>
<dbReference type="Proteomes" id="UP000472971">
    <property type="component" value="Unassembled WGS sequence"/>
</dbReference>
<comment type="caution">
    <text evidence="3">The sequence shown here is derived from an EMBL/GenBank/DDBJ whole genome shotgun (WGS) entry which is preliminary data.</text>
</comment>
<dbReference type="EMBL" id="JAAIWN010000009">
    <property type="protein sequence ID" value="NEY80978.1"/>
    <property type="molecule type" value="Genomic_DNA"/>
</dbReference>
<feature type="domain" description="DUF2529" evidence="1">
    <location>
        <begin position="1"/>
        <end position="170"/>
    </location>
</feature>
<dbReference type="GO" id="GO:0097367">
    <property type="term" value="F:carbohydrate derivative binding"/>
    <property type="evidence" value="ECO:0007669"/>
    <property type="project" value="InterPro"/>
</dbReference>
<dbReference type="Proteomes" id="UP000570010">
    <property type="component" value="Unassembled WGS sequence"/>
</dbReference>
<protein>
    <submittedName>
        <fullName evidence="3">DUF2529 domain-containing protein</fullName>
    </submittedName>
</protein>
<sequence length="175" mass="19149">MLKMFSTQLSGLFSKVNNQEGLSIEEGARLLAQAVIGEGYIYIHGTEEMIAVCAEATKGEEPLKNSKPLSFRETGKLSKADRVLLISRFSTDSKTIQVAKQLQKEQIPFVAISGALNAVDDLASIADVHINTNVIKGLLPSDEGKRICFPSSIAALFIYHALKFTIDEILAEYNM</sequence>
<dbReference type="SUPFAM" id="SSF53697">
    <property type="entry name" value="SIS domain"/>
    <property type="match status" value="1"/>
</dbReference>
<evidence type="ECO:0000313" key="3">
    <source>
        <dbReference type="EMBL" id="NEY80978.1"/>
    </source>
</evidence>
<dbReference type="AlphaFoldDB" id="A0A6B3VUQ0"/>
<dbReference type="GO" id="GO:1901135">
    <property type="term" value="P:carbohydrate derivative metabolic process"/>
    <property type="evidence" value="ECO:0007669"/>
    <property type="project" value="InterPro"/>
</dbReference>
<evidence type="ECO:0000313" key="5">
    <source>
        <dbReference type="Proteomes" id="UP000570010"/>
    </source>
</evidence>
<dbReference type="Gene3D" id="3.40.50.10490">
    <property type="entry name" value="Glucose-6-phosphate isomerase like protein, domain 1"/>
    <property type="match status" value="1"/>
</dbReference>
<reference evidence="2 5" key="2">
    <citation type="submission" date="2020-07" db="EMBL/GenBank/DDBJ databases">
        <authorList>
            <person name="Feng H."/>
        </authorList>
    </citation>
    <scope>NUCLEOTIDE SEQUENCE [LARGE SCALE GENOMIC DNA]</scope>
    <source>
        <strain evidence="2">S-12</strain>
        <strain evidence="5">s-12</strain>
    </source>
</reference>
<dbReference type="InterPro" id="IPR046348">
    <property type="entry name" value="SIS_dom_sf"/>
</dbReference>
<reference evidence="3 4" key="1">
    <citation type="submission" date="2020-02" db="EMBL/GenBank/DDBJ databases">
        <title>Bacillus aquiflavi sp. nov., isolated from yellow water of strong flavor Chinese baijiu in Yibin region of China.</title>
        <authorList>
            <person name="Xie J."/>
        </authorList>
    </citation>
    <scope>NUCLEOTIDE SEQUENCE [LARGE SCALE GENOMIC DNA]</scope>
    <source>
        <strain evidence="3 4">3H-10</strain>
    </source>
</reference>
<dbReference type="InterPro" id="IPR019676">
    <property type="entry name" value="DUF2529"/>
</dbReference>
<proteinExistence type="predicted"/>
<keyword evidence="4" id="KW-1185">Reference proteome</keyword>
<dbReference type="EMBL" id="JACEIO010000009">
    <property type="protein sequence ID" value="MBA4536610.1"/>
    <property type="molecule type" value="Genomic_DNA"/>
</dbReference>
<dbReference type="Pfam" id="PF10740">
    <property type="entry name" value="DUF2529"/>
    <property type="match status" value="1"/>
</dbReference>
<accession>A0A6B3VUQ0</accession>
<evidence type="ECO:0000313" key="4">
    <source>
        <dbReference type="Proteomes" id="UP000472971"/>
    </source>
</evidence>
<organism evidence="3 4">
    <name type="scientific">Bacillus aquiflavi</name>
    <dbReference type="NCBI Taxonomy" id="2672567"/>
    <lineage>
        <taxon>Bacteria</taxon>
        <taxon>Bacillati</taxon>
        <taxon>Bacillota</taxon>
        <taxon>Bacilli</taxon>
        <taxon>Bacillales</taxon>
        <taxon>Bacillaceae</taxon>
        <taxon>Bacillus</taxon>
    </lineage>
</organism>